<dbReference type="SUPFAM" id="SSF52540">
    <property type="entry name" value="P-loop containing nucleoside triphosphate hydrolases"/>
    <property type="match status" value="2"/>
</dbReference>
<feature type="transmembrane region" description="Helical" evidence="9">
    <location>
        <begin position="864"/>
        <end position="884"/>
    </location>
</feature>
<dbReference type="EMBL" id="QWIT01000134">
    <property type="protein sequence ID" value="RMZ30327.1"/>
    <property type="molecule type" value="Genomic_DNA"/>
</dbReference>
<feature type="transmembrane region" description="Helical" evidence="9">
    <location>
        <begin position="1002"/>
        <end position="1022"/>
    </location>
</feature>
<feature type="domain" description="ABC transmembrane type-1" evidence="11">
    <location>
        <begin position="743"/>
        <end position="1030"/>
    </location>
</feature>
<feature type="transmembrane region" description="Helical" evidence="9">
    <location>
        <begin position="354"/>
        <end position="372"/>
    </location>
</feature>
<evidence type="ECO:0008006" key="14">
    <source>
        <dbReference type="Google" id="ProtNLM"/>
    </source>
</evidence>
<feature type="transmembrane region" description="Helical" evidence="9">
    <location>
        <begin position="238"/>
        <end position="261"/>
    </location>
</feature>
<feature type="transmembrane region" description="Helical" evidence="9">
    <location>
        <begin position="137"/>
        <end position="161"/>
    </location>
</feature>
<evidence type="ECO:0000313" key="12">
    <source>
        <dbReference type="EMBL" id="RMZ30327.1"/>
    </source>
</evidence>
<feature type="transmembrane region" description="Helical" evidence="9">
    <location>
        <begin position="212"/>
        <end position="232"/>
    </location>
</feature>
<dbReference type="VEuPathDB" id="FungiDB:BTJ68_07091"/>
<dbReference type="InterPro" id="IPR027417">
    <property type="entry name" value="P-loop_NTPase"/>
</dbReference>
<dbReference type="CDD" id="cd18578">
    <property type="entry name" value="ABC_6TM_Pgp_ABCB1_D2_like"/>
    <property type="match status" value="1"/>
</dbReference>
<evidence type="ECO:0000256" key="5">
    <source>
        <dbReference type="ARBA" id="ARBA00022840"/>
    </source>
</evidence>
<keyword evidence="4" id="KW-0547">Nucleotide-binding</keyword>
<dbReference type="InterPro" id="IPR003439">
    <property type="entry name" value="ABC_transporter-like_ATP-bd"/>
</dbReference>
<keyword evidence="5" id="KW-0067">ATP-binding</keyword>
<dbReference type="CDD" id="cd18577">
    <property type="entry name" value="ABC_6TM_Pgp_ABCB1_D1_like"/>
    <property type="match status" value="1"/>
</dbReference>
<dbReference type="InterPro" id="IPR017871">
    <property type="entry name" value="ABC_transporter-like_CS"/>
</dbReference>
<dbReference type="SUPFAM" id="SSF90123">
    <property type="entry name" value="ABC transporter transmembrane region"/>
    <property type="match status" value="2"/>
</dbReference>
<dbReference type="GO" id="GO:0090374">
    <property type="term" value="P:oligopeptide export from mitochondrion"/>
    <property type="evidence" value="ECO:0007669"/>
    <property type="project" value="TreeGrafter"/>
</dbReference>
<dbReference type="FunFam" id="3.40.50.300:FF:000913">
    <property type="entry name" value="ABC multidrug transporter SitT"/>
    <property type="match status" value="1"/>
</dbReference>
<feature type="transmembrane region" description="Helical" evidence="9">
    <location>
        <begin position="783"/>
        <end position="809"/>
    </location>
</feature>
<protein>
    <recommendedName>
        <fullName evidence="14">ABC transporter</fullName>
    </recommendedName>
</protein>
<dbReference type="PANTHER" id="PTHR43394:SF27">
    <property type="entry name" value="ATP-DEPENDENT TRANSLOCASE ABCB1-LIKE"/>
    <property type="match status" value="1"/>
</dbReference>
<feature type="transmembrane region" description="Helical" evidence="9">
    <location>
        <begin position="890"/>
        <end position="908"/>
    </location>
</feature>
<dbReference type="PROSITE" id="PS50893">
    <property type="entry name" value="ABC_TRANSPORTER_2"/>
    <property type="match status" value="2"/>
</dbReference>
<dbReference type="CDD" id="cd03249">
    <property type="entry name" value="ABC_MTABC3_MDL1_MDL2"/>
    <property type="match status" value="1"/>
</dbReference>
<feature type="region of interest" description="Disordered" evidence="8">
    <location>
        <begin position="15"/>
        <end position="61"/>
    </location>
</feature>
<feature type="transmembrane region" description="Helical" evidence="9">
    <location>
        <begin position="83"/>
        <end position="106"/>
    </location>
</feature>
<keyword evidence="7 9" id="KW-0472">Membrane</keyword>
<evidence type="ECO:0000256" key="2">
    <source>
        <dbReference type="ARBA" id="ARBA00007577"/>
    </source>
</evidence>
<feature type="domain" description="ABC transporter" evidence="10">
    <location>
        <begin position="415"/>
        <end position="659"/>
    </location>
</feature>
<dbReference type="GO" id="GO:0005743">
    <property type="term" value="C:mitochondrial inner membrane"/>
    <property type="evidence" value="ECO:0007669"/>
    <property type="project" value="TreeGrafter"/>
</dbReference>
<comment type="subcellular location">
    <subcellularLocation>
        <location evidence="1">Membrane</location>
        <topology evidence="1">Multi-pass membrane protein</topology>
    </subcellularLocation>
</comment>
<organism evidence="12 13">
    <name type="scientific">Hortaea werneckii</name>
    <name type="common">Black yeast</name>
    <name type="synonym">Cladosporium werneckii</name>
    <dbReference type="NCBI Taxonomy" id="91943"/>
    <lineage>
        <taxon>Eukaryota</taxon>
        <taxon>Fungi</taxon>
        <taxon>Dikarya</taxon>
        <taxon>Ascomycota</taxon>
        <taxon>Pezizomycotina</taxon>
        <taxon>Dothideomycetes</taxon>
        <taxon>Dothideomycetidae</taxon>
        <taxon>Mycosphaerellales</taxon>
        <taxon>Teratosphaeriaceae</taxon>
        <taxon>Hortaea</taxon>
    </lineage>
</organism>
<accession>A0A3M7IXV6</accession>
<reference evidence="12 13" key="1">
    <citation type="journal article" date="2018" name="BMC Genomics">
        <title>Genomic evidence for intraspecific hybridization in a clonal and extremely halotolerant yeast.</title>
        <authorList>
            <person name="Gostincar C."/>
            <person name="Stajich J.E."/>
            <person name="Zupancic J."/>
            <person name="Zalar P."/>
            <person name="Gunde-Cimerman N."/>
        </authorList>
    </citation>
    <scope>NUCLEOTIDE SEQUENCE [LARGE SCALE GENOMIC DNA]</scope>
    <source>
        <strain evidence="12 13">EXF-120</strain>
    </source>
</reference>
<name>A0A3M7IXV6_HORWE</name>
<dbReference type="Pfam" id="PF00005">
    <property type="entry name" value="ABC_tran"/>
    <property type="match status" value="2"/>
</dbReference>
<dbReference type="InterPro" id="IPR011527">
    <property type="entry name" value="ABC1_TM_dom"/>
</dbReference>
<dbReference type="GO" id="GO:0016887">
    <property type="term" value="F:ATP hydrolysis activity"/>
    <property type="evidence" value="ECO:0007669"/>
    <property type="project" value="InterPro"/>
</dbReference>
<sequence length="1309" mass="142659">MQSSQVSLGDRIAAEPQIVIPTDPESLNEKHRNSYASNRHVIQRSGEVKQPNGGTENKEQRQGEAGFGDYFRVFTYTDGLSRLLYALGLLCAIATGSALPLMTIVFGSSTRSVSSYGSSRQDHNEAVTQDINHLVLWFVYLFVARFVCGYVGTLCICTAAVRTTKALRKRFLERLLRQEITHFDVEGGGSVASQVTTSLDGNRIHLGISEKLYTCAIGISMFFSAFVVALVVQWKLALITMSIVPGIILACGACVGAIIPIEAKLGQLYSQAGIIAQDALGSMKTILAFGAQGKIVSMYDEYLRAAHRVGKKKAIIFGVLFASQTFFTLAGTALAFWEGARLYQSGEIADVGKVITIILSVTLGATSVLFFLPQLEAIANASSAAAELFFIIDKPSTLDPLSSTGNRPETCTGDIEINDLSFSYPTRPGVPVLHNLNLKMPAGKTTALVGPSGCGKSTIVGLLEQWYQPTSGQIFIDGQDIADLNINWLRSQVRLVQQEPTLFQGSIADNVAKGFVGMQKTLPDDSQRQLIQKACKDAGAHGFIQQLPHGYDTQLGEGARMLSGGQRQRIAIARTIVSDPRILLFDEATSALDSRAEKTVQAALDQVSIGKTTLIIAHKLATVMAADNIAVMVNGSVIEQGNHRELIHRDGLYAAMVRAQKLGAEGTEDAAQVNVEPHIHENLKTTKEKDINVPSATERLNLLNANDKKLAVQPSTVETIHASMLKCAFIILAENSNVYLWYFLLGLSYVCVGGTYAIQAVLLSRLIGAFNERNATARHDANFYSLMLFVLALANLLGYFCIGMTCNALGNTFTYRYRKEMLQRILDMDQDFFDSPENASGSLTAKLSSVPDAIEEIMSQNLGLLMNIVINIISSSVLGIAYGWKLGLTLVATGLPLVVGSGYIRVRLDQRLETTTERQYSKSASLATEAIMSIRTVSLLTLESAVLDEYSKCLDSISRDIVRSLVVTLFPYSFSQSAEFLVMGLGFWYGSRLVASGEYTSQQFFTIFIAIIFGGQAAAQFFTWTTSITKATGAANYMLWLRTIRNTVRDIPENGGKAPQDSTFHVALDDVQFSYRQRKASHVIQGISLDIEPGKFAAFVGSSGCGKSTIISLIQRFYDPISGRIVVDDYDIRQFSPSLYRRSMSLVQQEPPLYLGSVRQNVALGLDYEPSADEIHEACRQANILDFVSSLPEGLNTPCGPHGTHFSGGQRQRIAVARAVIRRPRLLLLDEATSALDTQSERAVQAALDGAVLTRTTIAVAHRLSTIKNADVIFVIEDGRIVEQGTHGELLTLKGRYYAMCLAQSFGEG</sequence>
<dbReference type="InterPro" id="IPR003593">
    <property type="entry name" value="AAA+_ATPase"/>
</dbReference>
<proteinExistence type="inferred from homology"/>
<evidence type="ECO:0000256" key="3">
    <source>
        <dbReference type="ARBA" id="ARBA00022692"/>
    </source>
</evidence>
<dbReference type="PROSITE" id="PS50929">
    <property type="entry name" value="ABC_TM1F"/>
    <property type="match status" value="2"/>
</dbReference>
<evidence type="ECO:0000256" key="1">
    <source>
        <dbReference type="ARBA" id="ARBA00004141"/>
    </source>
</evidence>
<dbReference type="FunFam" id="3.40.50.300:FF:000251">
    <property type="entry name" value="ABC transporter B family member 19"/>
    <property type="match status" value="1"/>
</dbReference>
<evidence type="ECO:0000259" key="11">
    <source>
        <dbReference type="PROSITE" id="PS50929"/>
    </source>
</evidence>
<evidence type="ECO:0000313" key="13">
    <source>
        <dbReference type="Proteomes" id="UP000281677"/>
    </source>
</evidence>
<dbReference type="Gene3D" id="3.40.50.300">
    <property type="entry name" value="P-loop containing nucleotide triphosphate hydrolases"/>
    <property type="match status" value="2"/>
</dbReference>
<dbReference type="Proteomes" id="UP000281677">
    <property type="component" value="Unassembled WGS sequence"/>
</dbReference>
<comment type="similarity">
    <text evidence="2">Belongs to the ABC transporter superfamily. ABCB family. Multidrug resistance exporter (TC 3.A.1.201) subfamily.</text>
</comment>
<dbReference type="InterPro" id="IPR039421">
    <property type="entry name" value="Type_1_exporter"/>
</dbReference>
<dbReference type="GO" id="GO:0005524">
    <property type="term" value="F:ATP binding"/>
    <property type="evidence" value="ECO:0007669"/>
    <property type="project" value="UniProtKB-KW"/>
</dbReference>
<feature type="transmembrane region" description="Helical" evidence="9">
    <location>
        <begin position="739"/>
        <end position="763"/>
    </location>
</feature>
<dbReference type="PANTHER" id="PTHR43394">
    <property type="entry name" value="ATP-DEPENDENT PERMEASE MDL1, MITOCHONDRIAL"/>
    <property type="match status" value="1"/>
</dbReference>
<evidence type="ECO:0000256" key="9">
    <source>
        <dbReference type="SAM" id="Phobius"/>
    </source>
</evidence>
<dbReference type="PROSITE" id="PS00211">
    <property type="entry name" value="ABC_TRANSPORTER_1"/>
    <property type="match status" value="2"/>
</dbReference>
<dbReference type="InterPro" id="IPR036640">
    <property type="entry name" value="ABC1_TM_sf"/>
</dbReference>
<dbReference type="Pfam" id="PF00664">
    <property type="entry name" value="ABC_membrane"/>
    <property type="match status" value="2"/>
</dbReference>
<evidence type="ECO:0000256" key="8">
    <source>
        <dbReference type="SAM" id="MobiDB-lite"/>
    </source>
</evidence>
<comment type="caution">
    <text evidence="12">The sequence shown here is derived from an EMBL/GenBank/DDBJ whole genome shotgun (WGS) entry which is preliminary data.</text>
</comment>
<dbReference type="OrthoDB" id="6500128at2759"/>
<feature type="transmembrane region" description="Helical" evidence="9">
    <location>
        <begin position="969"/>
        <end position="990"/>
    </location>
</feature>
<dbReference type="Gene3D" id="1.20.1560.10">
    <property type="entry name" value="ABC transporter type 1, transmembrane domain"/>
    <property type="match status" value="2"/>
</dbReference>
<feature type="domain" description="ABC transmembrane type-1" evidence="11">
    <location>
        <begin position="86"/>
        <end position="380"/>
    </location>
</feature>
<keyword evidence="3 9" id="KW-0812">Transmembrane</keyword>
<evidence type="ECO:0000259" key="10">
    <source>
        <dbReference type="PROSITE" id="PS50893"/>
    </source>
</evidence>
<evidence type="ECO:0000256" key="7">
    <source>
        <dbReference type="ARBA" id="ARBA00023136"/>
    </source>
</evidence>
<evidence type="ECO:0000256" key="6">
    <source>
        <dbReference type="ARBA" id="ARBA00022989"/>
    </source>
</evidence>
<dbReference type="SMART" id="SM00382">
    <property type="entry name" value="AAA"/>
    <property type="match status" value="2"/>
</dbReference>
<keyword evidence="6 9" id="KW-1133">Transmembrane helix</keyword>
<evidence type="ECO:0000256" key="4">
    <source>
        <dbReference type="ARBA" id="ARBA00022741"/>
    </source>
</evidence>
<feature type="transmembrane region" description="Helical" evidence="9">
    <location>
        <begin position="314"/>
        <end position="334"/>
    </location>
</feature>
<feature type="domain" description="ABC transporter" evidence="10">
    <location>
        <begin position="1066"/>
        <end position="1303"/>
    </location>
</feature>
<dbReference type="GO" id="GO:0015421">
    <property type="term" value="F:ABC-type oligopeptide transporter activity"/>
    <property type="evidence" value="ECO:0007669"/>
    <property type="project" value="TreeGrafter"/>
</dbReference>
<gene>
    <name evidence="12" type="ORF">D0859_05562</name>
</gene>